<proteinExistence type="predicted"/>
<keyword evidence="1" id="KW-0472">Membrane</keyword>
<dbReference type="PANTHER" id="PTHR36692">
    <property type="entry name" value="PROTEIN SNAKESKIN"/>
    <property type="match status" value="1"/>
</dbReference>
<dbReference type="EMBL" id="GL449798">
    <property type="protein sequence ID" value="EFN81967.1"/>
    <property type="molecule type" value="Genomic_DNA"/>
</dbReference>
<dbReference type="OrthoDB" id="8187586at2759"/>
<evidence type="ECO:0000256" key="1">
    <source>
        <dbReference type="SAM" id="Phobius"/>
    </source>
</evidence>
<dbReference type="AlphaFoldDB" id="E2BQP8"/>
<dbReference type="PANTHER" id="PTHR36692:SF2">
    <property type="entry name" value="GEO12064P1"/>
    <property type="match status" value="1"/>
</dbReference>
<name>E2BQP8_HARSA</name>
<dbReference type="OMA" id="IHHIAIF"/>
<keyword evidence="1" id="KW-1133">Transmembrane helix</keyword>
<dbReference type="GO" id="GO:0005886">
    <property type="term" value="C:plasma membrane"/>
    <property type="evidence" value="ECO:0007669"/>
    <property type="project" value="TreeGrafter"/>
</dbReference>
<organism evidence="3">
    <name type="scientific">Harpegnathos saltator</name>
    <name type="common">Jerdon's jumping ant</name>
    <dbReference type="NCBI Taxonomy" id="610380"/>
    <lineage>
        <taxon>Eukaryota</taxon>
        <taxon>Metazoa</taxon>
        <taxon>Ecdysozoa</taxon>
        <taxon>Arthropoda</taxon>
        <taxon>Hexapoda</taxon>
        <taxon>Insecta</taxon>
        <taxon>Pterygota</taxon>
        <taxon>Neoptera</taxon>
        <taxon>Endopterygota</taxon>
        <taxon>Hymenoptera</taxon>
        <taxon>Apocrita</taxon>
        <taxon>Aculeata</taxon>
        <taxon>Formicoidea</taxon>
        <taxon>Formicidae</taxon>
        <taxon>Ponerinae</taxon>
        <taxon>Ponerini</taxon>
        <taxon>Harpegnathos</taxon>
    </lineage>
</organism>
<accession>E2BQP8</accession>
<dbReference type="PhylomeDB" id="E2BQP8"/>
<dbReference type="KEGG" id="hst:105185539"/>
<gene>
    <name evidence="2" type="ORF">EAI_00995</name>
</gene>
<evidence type="ECO:0008006" key="4">
    <source>
        <dbReference type="Google" id="ProtNLM"/>
    </source>
</evidence>
<evidence type="ECO:0000313" key="2">
    <source>
        <dbReference type="EMBL" id="EFN81967.1"/>
    </source>
</evidence>
<dbReference type="Proteomes" id="UP000008237">
    <property type="component" value="Unassembled WGS sequence"/>
</dbReference>
<dbReference type="InParanoid" id="E2BQP8"/>
<sequence length="162" mass="17726">MPEEAAAAAATTAAPSLSSRLQKHLKEAPFFCKIIELVLCVVATGLVAGPFQQNQMRPTDIHHIAIFHVAVCGYILINAILIMSHLMGERLPKKTSLMFTTMGAILCCTAGLILIRDWDNFSTNLIHAYLEEYSDQTVAAGCFAILAALVFAVDTYFTNKYD</sequence>
<keyword evidence="3" id="KW-1185">Reference proteome</keyword>
<dbReference type="InterPro" id="IPR038976">
    <property type="entry name" value="Ssk"/>
</dbReference>
<feature type="transmembrane region" description="Helical" evidence="1">
    <location>
        <begin position="95"/>
        <end position="115"/>
    </location>
</feature>
<evidence type="ECO:0000313" key="3">
    <source>
        <dbReference type="Proteomes" id="UP000008237"/>
    </source>
</evidence>
<protein>
    <recommendedName>
        <fullName evidence="4">MARVEL domain-containing protein</fullName>
    </recommendedName>
</protein>
<feature type="transmembrane region" description="Helical" evidence="1">
    <location>
        <begin position="138"/>
        <end position="157"/>
    </location>
</feature>
<feature type="transmembrane region" description="Helical" evidence="1">
    <location>
        <begin position="61"/>
        <end position="83"/>
    </location>
</feature>
<dbReference type="STRING" id="610380.E2BQP8"/>
<feature type="transmembrane region" description="Helical" evidence="1">
    <location>
        <begin position="30"/>
        <end position="49"/>
    </location>
</feature>
<keyword evidence="1" id="KW-0812">Transmembrane</keyword>
<dbReference type="GO" id="GO:0019991">
    <property type="term" value="P:septate junction assembly"/>
    <property type="evidence" value="ECO:0007669"/>
    <property type="project" value="InterPro"/>
</dbReference>
<reference evidence="2 3" key="1">
    <citation type="journal article" date="2010" name="Science">
        <title>Genomic comparison of the ants Camponotus floridanus and Harpegnathos saltator.</title>
        <authorList>
            <person name="Bonasio R."/>
            <person name="Zhang G."/>
            <person name="Ye C."/>
            <person name="Mutti N.S."/>
            <person name="Fang X."/>
            <person name="Qin N."/>
            <person name="Donahue G."/>
            <person name="Yang P."/>
            <person name="Li Q."/>
            <person name="Li C."/>
            <person name="Zhang P."/>
            <person name="Huang Z."/>
            <person name="Berger S.L."/>
            <person name="Reinberg D."/>
            <person name="Wang J."/>
            <person name="Liebig J."/>
        </authorList>
    </citation>
    <scope>NUCLEOTIDE SEQUENCE [LARGE SCALE GENOMIC DNA]</scope>
    <source>
        <strain evidence="2 3">R22 G/1</strain>
    </source>
</reference>